<accession>A0ABD0LHK2</accession>
<protein>
    <submittedName>
        <fullName evidence="1">Uncharacterized protein</fullName>
    </submittedName>
</protein>
<proteinExistence type="predicted"/>
<gene>
    <name evidence="1" type="ORF">BaRGS_00009977</name>
</gene>
<evidence type="ECO:0000313" key="2">
    <source>
        <dbReference type="Proteomes" id="UP001519460"/>
    </source>
</evidence>
<dbReference type="Proteomes" id="UP001519460">
    <property type="component" value="Unassembled WGS sequence"/>
</dbReference>
<evidence type="ECO:0000313" key="1">
    <source>
        <dbReference type="EMBL" id="KAK7498885.1"/>
    </source>
</evidence>
<organism evidence="1 2">
    <name type="scientific">Batillaria attramentaria</name>
    <dbReference type="NCBI Taxonomy" id="370345"/>
    <lineage>
        <taxon>Eukaryota</taxon>
        <taxon>Metazoa</taxon>
        <taxon>Spiralia</taxon>
        <taxon>Lophotrochozoa</taxon>
        <taxon>Mollusca</taxon>
        <taxon>Gastropoda</taxon>
        <taxon>Caenogastropoda</taxon>
        <taxon>Sorbeoconcha</taxon>
        <taxon>Cerithioidea</taxon>
        <taxon>Batillariidae</taxon>
        <taxon>Batillaria</taxon>
    </lineage>
</organism>
<comment type="caution">
    <text evidence="1">The sequence shown here is derived from an EMBL/GenBank/DDBJ whole genome shotgun (WGS) entry which is preliminary data.</text>
</comment>
<keyword evidence="2" id="KW-1185">Reference proteome</keyword>
<dbReference type="AlphaFoldDB" id="A0ABD0LHK2"/>
<dbReference type="EMBL" id="JACVVK020000048">
    <property type="protein sequence ID" value="KAK7498885.1"/>
    <property type="molecule type" value="Genomic_DNA"/>
</dbReference>
<reference evidence="1 2" key="1">
    <citation type="journal article" date="2023" name="Sci. Data">
        <title>Genome assembly of the Korean intertidal mud-creeper Batillaria attramentaria.</title>
        <authorList>
            <person name="Patra A.K."/>
            <person name="Ho P.T."/>
            <person name="Jun S."/>
            <person name="Lee S.J."/>
            <person name="Kim Y."/>
            <person name="Won Y.J."/>
        </authorList>
    </citation>
    <scope>NUCLEOTIDE SEQUENCE [LARGE SCALE GENOMIC DNA]</scope>
    <source>
        <strain evidence="1">Wonlab-2016</strain>
    </source>
</reference>
<sequence>MCKCTDQSMHVLGQLLDVAHGFVLSALLKTFHSLGGGTEKSVQVMTSPTSEAGFHLDFSDNNLYQNQKLPVTKVYRSKILFFYDLAPYHVGSNLLGESILNAMAFDDRVIPLSPPPTPL</sequence>
<name>A0ABD0LHK2_9CAEN</name>